<dbReference type="InterPro" id="IPR007312">
    <property type="entry name" value="Phosphoesterase"/>
</dbReference>
<dbReference type="InterPro" id="IPR015943">
    <property type="entry name" value="WD40/YVTN_repeat-like_dom_sf"/>
</dbReference>
<dbReference type="Gene3D" id="2.130.10.10">
    <property type="entry name" value="YVTN repeat-like/Quinoprotein amine dehydrogenase"/>
    <property type="match status" value="2"/>
</dbReference>
<gene>
    <name evidence="2" type="ORF">HME7025_01640</name>
</gene>
<evidence type="ECO:0000313" key="3">
    <source>
        <dbReference type="Proteomes" id="UP000245468"/>
    </source>
</evidence>
<name>A0A2S2DVW6_9BACT</name>
<dbReference type="Gene3D" id="3.40.720.10">
    <property type="entry name" value="Alkaline Phosphatase, subunit A"/>
    <property type="match status" value="2"/>
</dbReference>
<dbReference type="InterPro" id="IPR051200">
    <property type="entry name" value="Host-pathogen_enzymatic-act"/>
</dbReference>
<evidence type="ECO:0000313" key="2">
    <source>
        <dbReference type="EMBL" id="AWL09493.1"/>
    </source>
</evidence>
<dbReference type="InterPro" id="IPR011045">
    <property type="entry name" value="N2O_reductase_N"/>
</dbReference>
<keyword evidence="1" id="KW-0378">Hydrolase</keyword>
<proteinExistence type="predicted"/>
<dbReference type="GO" id="GO:0016788">
    <property type="term" value="F:hydrolase activity, acting on ester bonds"/>
    <property type="evidence" value="ECO:0007669"/>
    <property type="project" value="InterPro"/>
</dbReference>
<dbReference type="PANTHER" id="PTHR47197:SF3">
    <property type="entry name" value="DIHYDRO-HEME D1 DEHYDROGENASE"/>
    <property type="match status" value="1"/>
</dbReference>
<evidence type="ECO:0008006" key="4">
    <source>
        <dbReference type="Google" id="ProtNLM"/>
    </source>
</evidence>
<keyword evidence="3" id="KW-1185">Reference proteome</keyword>
<evidence type="ECO:0000256" key="1">
    <source>
        <dbReference type="ARBA" id="ARBA00022801"/>
    </source>
</evidence>
<reference evidence="3" key="1">
    <citation type="submission" date="2018-05" db="EMBL/GenBank/DDBJ databases">
        <title>Pseudarcicella sp. HME7025 Genome sequencing and assembly.</title>
        <authorList>
            <person name="Kim H."/>
            <person name="Kang H."/>
            <person name="Joh K."/>
        </authorList>
    </citation>
    <scope>NUCLEOTIDE SEQUENCE [LARGE SCALE GENOMIC DNA]</scope>
    <source>
        <strain evidence="3">HME7025</strain>
    </source>
</reference>
<dbReference type="EMBL" id="CP029346">
    <property type="protein sequence ID" value="AWL09493.1"/>
    <property type="molecule type" value="Genomic_DNA"/>
</dbReference>
<protein>
    <recommendedName>
        <fullName evidence="4">Phosphoesterase</fullName>
    </recommendedName>
</protein>
<organism evidence="2 3">
    <name type="scientific">Aquirufa nivalisilvae</name>
    <dbReference type="NCBI Taxonomy" id="2516557"/>
    <lineage>
        <taxon>Bacteria</taxon>
        <taxon>Pseudomonadati</taxon>
        <taxon>Bacteroidota</taxon>
        <taxon>Cytophagia</taxon>
        <taxon>Cytophagales</taxon>
        <taxon>Flectobacillaceae</taxon>
        <taxon>Aquirufa</taxon>
    </lineage>
</organism>
<dbReference type="KEGG" id="psez:HME7025_01640"/>
<sequence length="920" mass="102862">MTSLWQKNLNFAKFYKPMKTIITSLVLAVCAFQSTAQTILEVPGRDLPAKIDIHGYSVLPSGRLVKPAGKTLRINSDPFGMVISPDGKWAVTLHNGAFTRIDLEKQISKRFPPYGTPSKLSPYGKSTYLGVVFSPNSEWIYLSGGDSGNVLVVELSTGKVLKTFSLNGSFKGYDFDDSFTSDLVLLPEKNELLVLDRANFRMVRMKAETGEIVGVVPTGRQPFGISLSPDHQFAFVANVGMYSYPLIEGTTLANLQSQHIPWHPYANDTKESREGTEIMGKKIPGVGDPNSDESMSIFQINLSTNQITKKYKPGFLLGEMVEEMEVVGGSSPNSLAVSSKFAYVSNATNDNIAVLDYATRQIKSHIPIKLNAVLDKRRGYLPFGLCLSKDEKTLYVTLLGLNAVAVIDIPSQKTKGFIPTGWGPTRVRLSADEKTLYVTTCRGYGAGPNGGKDFKAPEQGSYVGDIQLGTFQTIDMPNEAQLAAYTQEVKNNTYQEYSSKGRGNKILSLDKNKQAQSPIKHIVYITKENRTYDEIFGQFKGANGDSTIARYGLNQTVVLPDSLKTTYHHVNVMPNHTLLAKRFAMSDNFYCDSDASIHGHHWMVGVIPNEWVEANSSVSKSAKIFSKAPGRRHPGTTGSIDPEDYAEAGGLWEALERKNISFYNFGEANETAHNREEWFDTLTGAGHVVMVPMQKALWKNTSHNYAGFNTDIPDMFRAEQFESEFTKMWLKGKKKMPSVVTIQLPNDHGADPRPEDGYVSNHSFMADNDLALARMISFLSTTPYWKNMLVVVTEDDPQGGVDHVDAHRSVLMMAGPYVKRNYVSHKHANFGSLLRLIYTNFGVPSVNHYDQTATLLDDFFTENPDFSPVDFVFPDRRIFQPEVTMKKYNKNIDWKKIKKRVEMDNVEEMRKEHYKSLEDK</sequence>
<dbReference type="AlphaFoldDB" id="A0A2S2DVW6"/>
<accession>A0A2S2DVW6</accession>
<dbReference type="SUPFAM" id="SSF50974">
    <property type="entry name" value="Nitrous oxide reductase, N-terminal domain"/>
    <property type="match status" value="1"/>
</dbReference>
<dbReference type="Proteomes" id="UP000245468">
    <property type="component" value="Chromosome"/>
</dbReference>
<dbReference type="InterPro" id="IPR017850">
    <property type="entry name" value="Alkaline_phosphatase_core_sf"/>
</dbReference>
<dbReference type="PANTHER" id="PTHR47197">
    <property type="entry name" value="PROTEIN NIRF"/>
    <property type="match status" value="1"/>
</dbReference>
<dbReference type="Pfam" id="PF04185">
    <property type="entry name" value="Phosphoesterase"/>
    <property type="match status" value="1"/>
</dbReference>